<evidence type="ECO:0000256" key="4">
    <source>
        <dbReference type="ARBA" id="ARBA00022989"/>
    </source>
</evidence>
<keyword evidence="3 6" id="KW-0812">Transmembrane</keyword>
<keyword evidence="8" id="KW-1185">Reference proteome</keyword>
<evidence type="ECO:0000256" key="6">
    <source>
        <dbReference type="SAM" id="Phobius"/>
    </source>
</evidence>
<keyword evidence="4 6" id="KW-1133">Transmembrane helix</keyword>
<evidence type="ECO:0000313" key="8">
    <source>
        <dbReference type="Proteomes" id="UP000293568"/>
    </source>
</evidence>
<accession>A0A4P6EXY8</accession>
<dbReference type="KEGG" id="pprt:ET464_00385"/>
<evidence type="ECO:0000256" key="3">
    <source>
        <dbReference type="ARBA" id="ARBA00022692"/>
    </source>
</evidence>
<dbReference type="OrthoDB" id="9802121at2"/>
<reference evidence="7 8" key="1">
    <citation type="submission" date="2019-01" db="EMBL/GenBank/DDBJ databases">
        <title>Genome sequencing of strain FW100M-2.</title>
        <authorList>
            <person name="Heo J."/>
            <person name="Kim S.-J."/>
            <person name="Kim J.-S."/>
            <person name="Hong S.-B."/>
            <person name="Kwon S.-W."/>
        </authorList>
    </citation>
    <scope>NUCLEOTIDE SEQUENCE [LARGE SCALE GENOMIC DNA]</scope>
    <source>
        <strain evidence="7 8">FW100M-2</strain>
    </source>
</reference>
<comment type="subcellular location">
    <subcellularLocation>
        <location evidence="1">Membrane</location>
        <topology evidence="1">Multi-pass membrane protein</topology>
    </subcellularLocation>
</comment>
<dbReference type="PANTHER" id="PTHR43461">
    <property type="entry name" value="TRANSMEMBRANE PROTEIN 256"/>
    <property type="match status" value="1"/>
</dbReference>
<dbReference type="InterPro" id="IPR006696">
    <property type="entry name" value="DUF423"/>
</dbReference>
<feature type="transmembrane region" description="Helical" evidence="6">
    <location>
        <begin position="71"/>
        <end position="91"/>
    </location>
</feature>
<feature type="transmembrane region" description="Helical" evidence="6">
    <location>
        <begin position="45"/>
        <end position="64"/>
    </location>
</feature>
<protein>
    <submittedName>
        <fullName evidence="7">DUF423 domain-containing protein</fullName>
    </submittedName>
</protein>
<dbReference type="GO" id="GO:0005886">
    <property type="term" value="C:plasma membrane"/>
    <property type="evidence" value="ECO:0007669"/>
    <property type="project" value="TreeGrafter"/>
</dbReference>
<dbReference type="AlphaFoldDB" id="A0A4P6EXY8"/>
<organism evidence="7 8">
    <name type="scientific">Paenibacillus protaetiae</name>
    <dbReference type="NCBI Taxonomy" id="2509456"/>
    <lineage>
        <taxon>Bacteria</taxon>
        <taxon>Bacillati</taxon>
        <taxon>Bacillota</taxon>
        <taxon>Bacilli</taxon>
        <taxon>Bacillales</taxon>
        <taxon>Paenibacillaceae</taxon>
        <taxon>Paenibacillus</taxon>
    </lineage>
</organism>
<evidence type="ECO:0000256" key="2">
    <source>
        <dbReference type="ARBA" id="ARBA00009694"/>
    </source>
</evidence>
<sequence length="129" mass="13251">MSSKYFAIGAIGAALGVAIGAFGAHGLDGKITQHYIDIYETGVRYHMYHCIGIMLIALLAGRIGESKLLRAGANLLIAGVVIFSGSLYALALSSVDVLGAITPIGGVAFIAGWICVAAAAWRAKGNRAS</sequence>
<gene>
    <name evidence="7" type="ORF">ET464_00385</name>
</gene>
<evidence type="ECO:0000256" key="5">
    <source>
        <dbReference type="ARBA" id="ARBA00023136"/>
    </source>
</evidence>
<name>A0A4P6EXY8_9BACL</name>
<dbReference type="PANTHER" id="PTHR43461:SF1">
    <property type="entry name" value="TRANSMEMBRANE PROTEIN 256"/>
    <property type="match status" value="1"/>
</dbReference>
<keyword evidence="5 6" id="KW-0472">Membrane</keyword>
<dbReference type="Proteomes" id="UP000293568">
    <property type="component" value="Chromosome"/>
</dbReference>
<dbReference type="EMBL" id="CP035492">
    <property type="protein sequence ID" value="QAY68270.1"/>
    <property type="molecule type" value="Genomic_DNA"/>
</dbReference>
<feature type="transmembrane region" description="Helical" evidence="6">
    <location>
        <begin position="97"/>
        <end position="121"/>
    </location>
</feature>
<proteinExistence type="inferred from homology"/>
<evidence type="ECO:0000256" key="1">
    <source>
        <dbReference type="ARBA" id="ARBA00004141"/>
    </source>
</evidence>
<comment type="similarity">
    <text evidence="2">Belongs to the UPF0382 family.</text>
</comment>
<evidence type="ECO:0000313" key="7">
    <source>
        <dbReference type="EMBL" id="QAY68270.1"/>
    </source>
</evidence>
<dbReference type="Pfam" id="PF04241">
    <property type="entry name" value="DUF423"/>
    <property type="match status" value="1"/>
</dbReference>